<dbReference type="Pfam" id="PF03602">
    <property type="entry name" value="Cons_hypoth95"/>
    <property type="match status" value="1"/>
</dbReference>
<dbReference type="InterPro" id="IPR002052">
    <property type="entry name" value="DNA_methylase_N6_adenine_CS"/>
</dbReference>
<dbReference type="EC" id="2.1.1.171" evidence="3"/>
<keyword evidence="1 3" id="KW-0489">Methyltransferase</keyword>
<dbReference type="PANTHER" id="PTHR43542">
    <property type="entry name" value="METHYLTRANSFERASE"/>
    <property type="match status" value="1"/>
</dbReference>
<dbReference type="CDD" id="cd02440">
    <property type="entry name" value="AdoMet_MTases"/>
    <property type="match status" value="1"/>
</dbReference>
<organism evidence="3 4">
    <name type="scientific">Candidatus Chaera renei</name>
    <dbReference type="NCBI Taxonomy" id="2506947"/>
    <lineage>
        <taxon>Bacteria</taxon>
        <taxon>Candidatus Saccharimonadota</taxon>
        <taxon>Candidatus Saccharimonadia</taxon>
        <taxon>Candidatus Saccharimonadales</taxon>
        <taxon>Candidatus Saccharimonadaceae</taxon>
        <taxon>Candidatus Chaera</taxon>
    </lineage>
</organism>
<evidence type="ECO:0000256" key="1">
    <source>
        <dbReference type="ARBA" id="ARBA00022603"/>
    </source>
</evidence>
<accession>A0A4Q0AIP0</accession>
<reference evidence="3" key="1">
    <citation type="submission" date="2019-01" db="EMBL/GenBank/DDBJ databases">
        <title>Genomic signatures and co-occurrence patterns of the ultra-small Saccharimodia (Patescibacteria phylum) suggest a symbiotic lifestyle.</title>
        <authorList>
            <person name="Lemos L."/>
            <person name="Medeiros J."/>
            <person name="Andreote F."/>
            <person name="Fernandes G."/>
            <person name="Varani A."/>
            <person name="Oliveira G."/>
            <person name="Pylro V."/>
        </authorList>
    </citation>
    <scope>NUCLEOTIDE SEQUENCE [LARGE SCALE GENOMIC DNA]</scope>
    <source>
        <strain evidence="3">AMD01</strain>
    </source>
</reference>
<dbReference type="InterPro" id="IPR029063">
    <property type="entry name" value="SAM-dependent_MTases_sf"/>
</dbReference>
<evidence type="ECO:0000313" key="4">
    <source>
        <dbReference type="Proteomes" id="UP000289269"/>
    </source>
</evidence>
<dbReference type="SUPFAM" id="SSF53335">
    <property type="entry name" value="S-adenosyl-L-methionine-dependent methyltransferases"/>
    <property type="match status" value="1"/>
</dbReference>
<dbReference type="GO" id="GO:0052913">
    <property type="term" value="F:16S rRNA (guanine(966)-N(2))-methyltransferase activity"/>
    <property type="evidence" value="ECO:0007669"/>
    <property type="project" value="UniProtKB-EC"/>
</dbReference>
<keyword evidence="4" id="KW-1185">Reference proteome</keyword>
<name>A0A4Q0AIP0_9BACT</name>
<dbReference type="Gene3D" id="3.40.50.150">
    <property type="entry name" value="Vaccinia Virus protein VP39"/>
    <property type="match status" value="1"/>
</dbReference>
<evidence type="ECO:0000256" key="2">
    <source>
        <dbReference type="ARBA" id="ARBA00022679"/>
    </source>
</evidence>
<dbReference type="PANTHER" id="PTHR43542:SF1">
    <property type="entry name" value="METHYLTRANSFERASE"/>
    <property type="match status" value="1"/>
</dbReference>
<dbReference type="EMBL" id="SCKW01000020">
    <property type="protein sequence ID" value="RWZ79069.1"/>
    <property type="molecule type" value="Genomic_DNA"/>
</dbReference>
<evidence type="ECO:0000313" key="3">
    <source>
        <dbReference type="EMBL" id="RWZ79069.1"/>
    </source>
</evidence>
<gene>
    <name evidence="3" type="primary">rsmD</name>
    <name evidence="3" type="ORF">EOT04_02290</name>
</gene>
<dbReference type="NCBIfam" id="TIGR00095">
    <property type="entry name" value="16S rRNA (guanine(966)-N(2))-methyltransferase RsmD"/>
    <property type="match status" value="1"/>
</dbReference>
<dbReference type="AlphaFoldDB" id="A0A4Q0AIP0"/>
<dbReference type="GO" id="GO:0003676">
    <property type="term" value="F:nucleic acid binding"/>
    <property type="evidence" value="ECO:0007669"/>
    <property type="project" value="InterPro"/>
</dbReference>
<dbReference type="PROSITE" id="PS00092">
    <property type="entry name" value="N6_MTASE"/>
    <property type="match status" value="1"/>
</dbReference>
<dbReference type="InterPro" id="IPR004398">
    <property type="entry name" value="RNA_MeTrfase_RsmD"/>
</dbReference>
<keyword evidence="2 3" id="KW-0808">Transferase</keyword>
<dbReference type="Proteomes" id="UP000289269">
    <property type="component" value="Unassembled WGS sequence"/>
</dbReference>
<dbReference type="PIRSF" id="PIRSF004553">
    <property type="entry name" value="CHP00095"/>
    <property type="match status" value="1"/>
</dbReference>
<sequence length="188" mass="19734">MAPPGWLLVKVRIIAGEFGGRNIDTPPAASTHPMSERVRGALFNILGDLNGKTVLDAFAGSGALGLEAVSRGAARALLIDQNKTAASVSKSNVSLLGANDRVKVVRAGAASWSANNPLALFDLVLCDPPYACLQVATLEKLVRHLKNNGLMVLSHSGREPAPAVNGVVVVDKRNYGDAALAIYRLDRS</sequence>
<protein>
    <submittedName>
        <fullName evidence="3">16S rRNA (Guanine(966)-N(2))-methyltransferase RsmD</fullName>
        <ecNumber evidence="3">2.1.1.171</ecNumber>
    </submittedName>
</protein>
<proteinExistence type="predicted"/>
<comment type="caution">
    <text evidence="3">The sequence shown here is derived from an EMBL/GenBank/DDBJ whole genome shotgun (WGS) entry which is preliminary data.</text>
</comment>